<dbReference type="InterPro" id="IPR051537">
    <property type="entry name" value="DNA_Adenine_Mtase"/>
</dbReference>
<dbReference type="EC" id="2.1.1.72" evidence="2"/>
<dbReference type="InterPro" id="IPR003356">
    <property type="entry name" value="DNA_methylase_A-5"/>
</dbReference>
<reference evidence="10" key="1">
    <citation type="submission" date="2020-01" db="EMBL/GenBank/DDBJ databases">
        <authorList>
            <person name="Meier V. D."/>
            <person name="Meier V D."/>
        </authorList>
    </citation>
    <scope>NUCLEOTIDE SEQUENCE</scope>
    <source>
        <strain evidence="10">HLG_WM_MAG_12</strain>
    </source>
</reference>
<keyword evidence="6" id="KW-0680">Restriction system</keyword>
<dbReference type="Gene3D" id="3.40.50.150">
    <property type="entry name" value="Vaccinia Virus protein VP39"/>
    <property type="match status" value="1"/>
</dbReference>
<gene>
    <name evidence="10" type="ORF">HELGO_WM44781</name>
</gene>
<dbReference type="InterPro" id="IPR029063">
    <property type="entry name" value="SAM-dependent_MTases_sf"/>
</dbReference>
<evidence type="ECO:0000256" key="8">
    <source>
        <dbReference type="SAM" id="MobiDB-lite"/>
    </source>
</evidence>
<proteinExistence type="inferred from homology"/>
<dbReference type="SUPFAM" id="SSF53335">
    <property type="entry name" value="S-adenosyl-L-methionine-dependent methyltransferases"/>
    <property type="match status" value="1"/>
</dbReference>
<comment type="similarity">
    <text evidence="1">Belongs to the N(4)/N(6)-methyltransferase family.</text>
</comment>
<organism evidence="10">
    <name type="scientific">uncultured Campylobacterales bacterium</name>
    <dbReference type="NCBI Taxonomy" id="352960"/>
    <lineage>
        <taxon>Bacteria</taxon>
        <taxon>Pseudomonadati</taxon>
        <taxon>Campylobacterota</taxon>
        <taxon>Epsilonproteobacteria</taxon>
        <taxon>Campylobacterales</taxon>
        <taxon>environmental samples</taxon>
    </lineage>
</organism>
<evidence type="ECO:0000256" key="3">
    <source>
        <dbReference type="ARBA" id="ARBA00022603"/>
    </source>
</evidence>
<dbReference type="GO" id="GO:0003677">
    <property type="term" value="F:DNA binding"/>
    <property type="evidence" value="ECO:0007669"/>
    <property type="project" value="InterPro"/>
</dbReference>
<dbReference type="GO" id="GO:0009007">
    <property type="term" value="F:site-specific DNA-methyltransferase (adenine-specific) activity"/>
    <property type="evidence" value="ECO:0007669"/>
    <property type="project" value="UniProtKB-EC"/>
</dbReference>
<protein>
    <recommendedName>
        <fullName evidence="2">site-specific DNA-methyltransferase (adenine-specific)</fullName>
        <ecNumber evidence="2">2.1.1.72</ecNumber>
    </recommendedName>
</protein>
<evidence type="ECO:0000256" key="2">
    <source>
        <dbReference type="ARBA" id="ARBA00011900"/>
    </source>
</evidence>
<evidence type="ECO:0000256" key="1">
    <source>
        <dbReference type="ARBA" id="ARBA00006594"/>
    </source>
</evidence>
<keyword evidence="4" id="KW-0808">Transferase</keyword>
<dbReference type="PANTHER" id="PTHR42933">
    <property type="entry name" value="SLR6095 PROTEIN"/>
    <property type="match status" value="1"/>
</dbReference>
<dbReference type="EMBL" id="CACVAW010000036">
    <property type="protein sequence ID" value="CAA6809246.1"/>
    <property type="molecule type" value="Genomic_DNA"/>
</dbReference>
<evidence type="ECO:0000256" key="7">
    <source>
        <dbReference type="ARBA" id="ARBA00047942"/>
    </source>
</evidence>
<comment type="catalytic activity">
    <reaction evidence="7">
        <text>a 2'-deoxyadenosine in DNA + S-adenosyl-L-methionine = an N(6)-methyl-2'-deoxyadenosine in DNA + S-adenosyl-L-homocysteine + H(+)</text>
        <dbReference type="Rhea" id="RHEA:15197"/>
        <dbReference type="Rhea" id="RHEA-COMP:12418"/>
        <dbReference type="Rhea" id="RHEA-COMP:12419"/>
        <dbReference type="ChEBI" id="CHEBI:15378"/>
        <dbReference type="ChEBI" id="CHEBI:57856"/>
        <dbReference type="ChEBI" id="CHEBI:59789"/>
        <dbReference type="ChEBI" id="CHEBI:90615"/>
        <dbReference type="ChEBI" id="CHEBI:90616"/>
        <dbReference type="EC" id="2.1.1.72"/>
    </reaction>
</comment>
<feature type="domain" description="DNA methylase adenine-specific" evidence="9">
    <location>
        <begin position="97"/>
        <end position="226"/>
    </location>
</feature>
<keyword evidence="5" id="KW-0949">S-adenosyl-L-methionine</keyword>
<dbReference type="Pfam" id="PF02384">
    <property type="entry name" value="N6_Mtase"/>
    <property type="match status" value="1"/>
</dbReference>
<dbReference type="PRINTS" id="PR00507">
    <property type="entry name" value="N12N6MTFRASE"/>
</dbReference>
<sequence length="244" mass="27717">MNYEEARKKFVDTIVKGTNRFRPWEVFTDFCHMGAISLYQPLKKSQELEAEYLKIVGKYSKEEAQIFPELLSLVVIALSDRMGDFLGECFTDLDLGSKYKGQFFTPYPIAKFMALSLGESGKEIEKTSDPACGSGCMLIARADSLQGMKINYQKRMLVQAVDIDSLCVSMCYIQLSLLHIPAEVIHGDSLTLEVYKRWYTPAYIMSGNSLYPKNEKDNSSSEDNSKKESYTKEQLKNFSKGTLF</sequence>
<dbReference type="GO" id="GO:0009307">
    <property type="term" value="P:DNA restriction-modification system"/>
    <property type="evidence" value="ECO:0007669"/>
    <property type="project" value="UniProtKB-KW"/>
</dbReference>
<evidence type="ECO:0000256" key="4">
    <source>
        <dbReference type="ARBA" id="ARBA00022679"/>
    </source>
</evidence>
<accession>A0A6S6T2Y3</accession>
<evidence type="ECO:0000259" key="9">
    <source>
        <dbReference type="Pfam" id="PF02384"/>
    </source>
</evidence>
<dbReference type="PANTHER" id="PTHR42933:SF3">
    <property type="entry name" value="TYPE I RESTRICTION ENZYME MJAVIII METHYLASE SUBUNIT"/>
    <property type="match status" value="1"/>
</dbReference>
<evidence type="ECO:0000313" key="10">
    <source>
        <dbReference type="EMBL" id="CAA6809246.1"/>
    </source>
</evidence>
<keyword evidence="3" id="KW-0489">Methyltransferase</keyword>
<dbReference type="GO" id="GO:0032259">
    <property type="term" value="P:methylation"/>
    <property type="evidence" value="ECO:0007669"/>
    <property type="project" value="UniProtKB-KW"/>
</dbReference>
<name>A0A6S6T2Y3_9BACT</name>
<evidence type="ECO:0000256" key="6">
    <source>
        <dbReference type="ARBA" id="ARBA00022747"/>
    </source>
</evidence>
<feature type="compositionally biased region" description="Basic and acidic residues" evidence="8">
    <location>
        <begin position="213"/>
        <end position="235"/>
    </location>
</feature>
<dbReference type="AlphaFoldDB" id="A0A6S6T2Y3"/>
<dbReference type="GO" id="GO:0008170">
    <property type="term" value="F:N-methyltransferase activity"/>
    <property type="evidence" value="ECO:0007669"/>
    <property type="project" value="InterPro"/>
</dbReference>
<evidence type="ECO:0000256" key="5">
    <source>
        <dbReference type="ARBA" id="ARBA00022691"/>
    </source>
</evidence>
<feature type="region of interest" description="Disordered" evidence="8">
    <location>
        <begin position="213"/>
        <end position="244"/>
    </location>
</feature>